<dbReference type="AlphaFoldDB" id="A0A0C3ASI6"/>
<dbReference type="OrthoDB" id="3005035at2759"/>
<evidence type="ECO:0000313" key="2">
    <source>
        <dbReference type="EMBL" id="KIM27520.1"/>
    </source>
</evidence>
<reference evidence="3" key="2">
    <citation type="submission" date="2015-01" db="EMBL/GenBank/DDBJ databases">
        <title>Evolutionary Origins and Diversification of the Mycorrhizal Mutualists.</title>
        <authorList>
            <consortium name="DOE Joint Genome Institute"/>
            <consortium name="Mycorrhizal Genomics Consortium"/>
            <person name="Kohler A."/>
            <person name="Kuo A."/>
            <person name="Nagy L.G."/>
            <person name="Floudas D."/>
            <person name="Copeland A."/>
            <person name="Barry K.W."/>
            <person name="Cichocki N."/>
            <person name="Veneault-Fourrey C."/>
            <person name="LaButti K."/>
            <person name="Lindquist E.A."/>
            <person name="Lipzen A."/>
            <person name="Lundell T."/>
            <person name="Morin E."/>
            <person name="Murat C."/>
            <person name="Riley R."/>
            <person name="Ohm R."/>
            <person name="Sun H."/>
            <person name="Tunlid A."/>
            <person name="Henrissat B."/>
            <person name="Grigoriev I.V."/>
            <person name="Hibbett D.S."/>
            <person name="Martin F."/>
        </authorList>
    </citation>
    <scope>NUCLEOTIDE SEQUENCE [LARGE SCALE GENOMIC DNA]</scope>
    <source>
        <strain evidence="3">MAFF 305830</strain>
    </source>
</reference>
<accession>A0A0C3ASI6</accession>
<dbReference type="EMBL" id="KN824298">
    <property type="protein sequence ID" value="KIM27520.1"/>
    <property type="molecule type" value="Genomic_DNA"/>
</dbReference>
<reference evidence="2 3" key="1">
    <citation type="submission" date="2014-04" db="EMBL/GenBank/DDBJ databases">
        <authorList>
            <consortium name="DOE Joint Genome Institute"/>
            <person name="Kuo A."/>
            <person name="Zuccaro A."/>
            <person name="Kohler A."/>
            <person name="Nagy L.G."/>
            <person name="Floudas D."/>
            <person name="Copeland A."/>
            <person name="Barry K.W."/>
            <person name="Cichocki N."/>
            <person name="Veneault-Fourrey C."/>
            <person name="LaButti K."/>
            <person name="Lindquist E.A."/>
            <person name="Lipzen A."/>
            <person name="Lundell T."/>
            <person name="Morin E."/>
            <person name="Murat C."/>
            <person name="Sun H."/>
            <person name="Tunlid A."/>
            <person name="Henrissat B."/>
            <person name="Grigoriev I.V."/>
            <person name="Hibbett D.S."/>
            <person name="Martin F."/>
            <person name="Nordberg H.P."/>
            <person name="Cantor M.N."/>
            <person name="Hua S.X."/>
        </authorList>
    </citation>
    <scope>NUCLEOTIDE SEQUENCE [LARGE SCALE GENOMIC DNA]</scope>
    <source>
        <strain evidence="2 3">MAFF 305830</strain>
    </source>
</reference>
<protein>
    <submittedName>
        <fullName evidence="2">Uncharacterized protein</fullName>
    </submittedName>
</protein>
<organism evidence="2 3">
    <name type="scientific">Serendipita vermifera MAFF 305830</name>
    <dbReference type="NCBI Taxonomy" id="933852"/>
    <lineage>
        <taxon>Eukaryota</taxon>
        <taxon>Fungi</taxon>
        <taxon>Dikarya</taxon>
        <taxon>Basidiomycota</taxon>
        <taxon>Agaricomycotina</taxon>
        <taxon>Agaricomycetes</taxon>
        <taxon>Sebacinales</taxon>
        <taxon>Serendipitaceae</taxon>
        <taxon>Serendipita</taxon>
    </lineage>
</organism>
<dbReference type="HOGENOM" id="CLU_056587_0_0_1"/>
<evidence type="ECO:0000256" key="1">
    <source>
        <dbReference type="SAM" id="MobiDB-lite"/>
    </source>
</evidence>
<dbReference type="Proteomes" id="UP000054097">
    <property type="component" value="Unassembled WGS sequence"/>
</dbReference>
<feature type="compositionally biased region" description="Polar residues" evidence="1">
    <location>
        <begin position="25"/>
        <end position="35"/>
    </location>
</feature>
<name>A0A0C3ASI6_SERVB</name>
<proteinExistence type="predicted"/>
<sequence>MSNQSSDQNEDETEEQSPEPAEPVTPSSSRFSTLSDNLKKRRMTLPFGLGNKEATPWKEPQPFEVLRAVENKDLMYLMEVRDRAFHLLLRKTGDVTPLLHAMRIGPSHREVAIVLVGSLSRWVNHLDDSEVEKPRTKTLLKALRINLKLAIDYGLQSSQSDLLASFLQTLIMSEGDKWVWSQIMSVGLALRSIPGEGKPVETAELAVRAFATRELGKAAAIATLEDYIANATADLLMMASWNLASQSVGGEPIPTYAFARDERVYSVFLARIKEYQDQIAATCTRRLRWQIKLLQTAIKGRNITFRRKVEMLRAEMDSGAGP</sequence>
<gene>
    <name evidence="2" type="ORF">M408DRAFT_329967</name>
</gene>
<evidence type="ECO:0000313" key="3">
    <source>
        <dbReference type="Proteomes" id="UP000054097"/>
    </source>
</evidence>
<feature type="compositionally biased region" description="Acidic residues" evidence="1">
    <location>
        <begin position="8"/>
        <end position="17"/>
    </location>
</feature>
<feature type="region of interest" description="Disordered" evidence="1">
    <location>
        <begin position="1"/>
        <end position="35"/>
    </location>
</feature>
<keyword evidence="3" id="KW-1185">Reference proteome</keyword>